<name>A0A418Y9P7_9GAMM</name>
<reference evidence="2 3" key="2">
    <citation type="submission" date="2019-01" db="EMBL/GenBank/DDBJ databases">
        <title>Motilimonas pumilus sp. nov., isolated from the gut of sea cucumber (Apostichopus japonicus).</title>
        <authorList>
            <person name="Wang F.-Q."/>
            <person name="Ren L.-H."/>
            <person name="Lin Y.-W."/>
            <person name="Sun G.-H."/>
            <person name="Du Z.-J."/>
            <person name="Zhao J.-X."/>
            <person name="Liu X.-J."/>
            <person name="Liu L.-J."/>
        </authorList>
    </citation>
    <scope>NUCLEOTIDE SEQUENCE [LARGE SCALE GENOMIC DNA]</scope>
    <source>
        <strain evidence="2 3">PLHSC7-2</strain>
    </source>
</reference>
<gene>
    <name evidence="2" type="ORF">D1Z90_19355</name>
</gene>
<dbReference type="Pfam" id="PF13229">
    <property type="entry name" value="Beta_helix"/>
    <property type="match status" value="1"/>
</dbReference>
<dbReference type="Gene3D" id="2.160.20.10">
    <property type="entry name" value="Single-stranded right-handed beta-helix, Pectin lyase-like"/>
    <property type="match status" value="2"/>
</dbReference>
<dbReference type="InterPro" id="IPR012334">
    <property type="entry name" value="Pectin_lyas_fold"/>
</dbReference>
<protein>
    <submittedName>
        <fullName evidence="2">Right-handed parallel beta-helix repeat-containing protein</fullName>
    </submittedName>
</protein>
<keyword evidence="3" id="KW-1185">Reference proteome</keyword>
<comment type="caution">
    <text evidence="2">The sequence shown here is derived from an EMBL/GenBank/DDBJ whole genome shotgun (WGS) entry which is preliminary data.</text>
</comment>
<dbReference type="InterPro" id="IPR006626">
    <property type="entry name" value="PbH1"/>
</dbReference>
<feature type="domain" description="Right handed beta helix" evidence="1">
    <location>
        <begin position="203"/>
        <end position="392"/>
    </location>
</feature>
<dbReference type="AlphaFoldDB" id="A0A418Y9P7"/>
<evidence type="ECO:0000313" key="2">
    <source>
        <dbReference type="EMBL" id="RJG37985.1"/>
    </source>
</evidence>
<dbReference type="InterPro" id="IPR011050">
    <property type="entry name" value="Pectin_lyase_fold/virulence"/>
</dbReference>
<dbReference type="SUPFAM" id="SSF51126">
    <property type="entry name" value="Pectin lyase-like"/>
    <property type="match status" value="2"/>
</dbReference>
<dbReference type="SMART" id="SM00710">
    <property type="entry name" value="PbH1"/>
    <property type="match status" value="8"/>
</dbReference>
<accession>A0A418Y9P7</accession>
<sequence length="491" mass="53721">MVNGSNEMAFGTPSSPRKYMPKQLTAGAYIEISGDYDHGLKPGNYVKLDYQANDEVWIADISGPVWITKAQDKPGEFVKIKVILTGKNIYLTDINFTQGAKPQIGSASNGYPAKNIIIRNIDVTGGISVNGESADSASDNVVIYNSTFHDSGDVNADYDQDAHLVTINAFSSNVWLLGNTLHTASGAGLQIHGGFNNSHNTHSIYVSENEVYNVRQSGLWVKSGKNIIIANNHVHDIIDTPWSVSKGIGAQYEPDGLWIINNYIHGMKYGVRVASTSATKWRQKVYVIGNVIHDINALDSEVGPTASTSSWQPAAIHLASMHEHYIYNNLIFDAPNGINISAPSSTVIANNIILDVSESHQDGETGYHILAEIQDLNEEVFIENNYFGSNMNVRVRHQLFDSAAYLNDSLGANENLLGYNFINESNLSDLFKKDIANIELSQIQDRGKDIQDVFIHAFTLAFPTTSGISHDILGSLRDFGSAVDIGPVEVE</sequence>
<dbReference type="EMBL" id="QZCH01000044">
    <property type="protein sequence ID" value="RJG37985.1"/>
    <property type="molecule type" value="Genomic_DNA"/>
</dbReference>
<evidence type="ECO:0000313" key="3">
    <source>
        <dbReference type="Proteomes" id="UP000283255"/>
    </source>
</evidence>
<dbReference type="Proteomes" id="UP000283255">
    <property type="component" value="Unassembled WGS sequence"/>
</dbReference>
<evidence type="ECO:0000259" key="1">
    <source>
        <dbReference type="Pfam" id="PF13229"/>
    </source>
</evidence>
<organism evidence="2 3">
    <name type="scientific">Motilimonas pumila</name>
    <dbReference type="NCBI Taxonomy" id="2303987"/>
    <lineage>
        <taxon>Bacteria</taxon>
        <taxon>Pseudomonadati</taxon>
        <taxon>Pseudomonadota</taxon>
        <taxon>Gammaproteobacteria</taxon>
        <taxon>Alteromonadales</taxon>
        <taxon>Alteromonadales genera incertae sedis</taxon>
        <taxon>Motilimonas</taxon>
    </lineage>
</organism>
<proteinExistence type="predicted"/>
<reference evidence="2 3" key="1">
    <citation type="submission" date="2018-09" db="EMBL/GenBank/DDBJ databases">
        <authorList>
            <person name="Wang F."/>
        </authorList>
    </citation>
    <scope>NUCLEOTIDE SEQUENCE [LARGE SCALE GENOMIC DNA]</scope>
    <source>
        <strain evidence="2 3">PLHSC7-2</strain>
    </source>
</reference>
<dbReference type="InterPro" id="IPR039448">
    <property type="entry name" value="Beta_helix"/>
</dbReference>